<keyword evidence="3" id="KW-1185">Reference proteome</keyword>
<dbReference type="EMBL" id="CP017562">
    <property type="protein sequence ID" value="APA88330.1"/>
    <property type="molecule type" value="Genomic_DNA"/>
</dbReference>
<feature type="region of interest" description="Disordered" evidence="1">
    <location>
        <begin position="1"/>
        <end position="174"/>
    </location>
</feature>
<gene>
    <name evidence="2" type="ORF">BJG93_23440</name>
</gene>
<dbReference type="InterPro" id="IPR045468">
    <property type="entry name" value="DUF6496"/>
</dbReference>
<evidence type="ECO:0000256" key="1">
    <source>
        <dbReference type="SAM" id="MobiDB-lite"/>
    </source>
</evidence>
<evidence type="ECO:0000313" key="3">
    <source>
        <dbReference type="Proteomes" id="UP000179860"/>
    </source>
</evidence>
<dbReference type="Proteomes" id="UP000179860">
    <property type="component" value="Chromosome 2"/>
</dbReference>
<dbReference type="KEGG" id="pspw:BJG93_23440"/>
<reference evidence="2" key="2">
    <citation type="submission" date="2021-06" db="EMBL/GenBank/DDBJ databases">
        <authorList>
            <person name="Rogers T.H."/>
            <person name="Ramsay J.P."/>
            <person name="Wang P."/>
            <person name="Terpolilli J."/>
        </authorList>
    </citation>
    <scope>NUCLEOTIDE SEQUENCE</scope>
    <source>
        <strain evidence="2">WSM5005</strain>
    </source>
</reference>
<feature type="compositionally biased region" description="Basic and acidic residues" evidence="1">
    <location>
        <begin position="74"/>
        <end position="102"/>
    </location>
</feature>
<evidence type="ECO:0000313" key="2">
    <source>
        <dbReference type="EMBL" id="APA88330.1"/>
    </source>
</evidence>
<feature type="compositionally biased region" description="Basic and acidic residues" evidence="1">
    <location>
        <begin position="55"/>
        <end position="65"/>
    </location>
</feature>
<organism evidence="2 3">
    <name type="scientific">Paraburkholderia sprentiae WSM5005</name>
    <dbReference type="NCBI Taxonomy" id="754502"/>
    <lineage>
        <taxon>Bacteria</taxon>
        <taxon>Pseudomonadati</taxon>
        <taxon>Pseudomonadota</taxon>
        <taxon>Betaproteobacteria</taxon>
        <taxon>Burkholderiales</taxon>
        <taxon>Burkholderiaceae</taxon>
        <taxon>Paraburkholderia</taxon>
    </lineage>
</organism>
<accession>A0A1I9YQ40</accession>
<feature type="compositionally biased region" description="Basic and acidic residues" evidence="1">
    <location>
        <begin position="27"/>
        <end position="36"/>
    </location>
</feature>
<keyword evidence="2" id="KW-0238">DNA-binding</keyword>
<sequence>MPEQKTMKRAAADKRAGKSASTQAGEFVKEQVDKVRAGKHGVRSPKQAIAIGLSEARRAGVDLKPPKKGAASEATRKKAQKDSAAGKHEGAAKKSASKESSAKRSRVSENVLKRESKAGASSAAMSKQAKSAAAKRPAASRSAAAKKAAQTKGAAGRSAAAKKAAQTRASRSHH</sequence>
<name>A0A1I9YQ40_9BURK</name>
<reference evidence="2" key="1">
    <citation type="submission" date="2016-09" db="EMBL/GenBank/DDBJ databases">
        <title>The Complete Genome of Burkholderia sprentiae wsm5005.</title>
        <authorList>
            <person name="De Meyer S."/>
            <person name="Wang P."/>
            <person name="Terpolilli J."/>
        </authorList>
    </citation>
    <scope>NUCLEOTIDE SEQUENCE [LARGE SCALE GENOMIC DNA]</scope>
    <source>
        <strain evidence="2">WSM5005</strain>
    </source>
</reference>
<dbReference type="RefSeq" id="WP_027195803.1">
    <property type="nucleotide sequence ID" value="NZ_CP017562.2"/>
</dbReference>
<dbReference type="STRING" id="754502.BJG93_23440"/>
<dbReference type="AlphaFoldDB" id="A0A1I9YQ40"/>
<dbReference type="GO" id="GO:0003677">
    <property type="term" value="F:DNA binding"/>
    <property type="evidence" value="ECO:0007669"/>
    <property type="project" value="UniProtKB-KW"/>
</dbReference>
<dbReference type="Pfam" id="PF20106">
    <property type="entry name" value="DUF6496"/>
    <property type="match status" value="1"/>
</dbReference>
<proteinExistence type="predicted"/>
<dbReference type="OrthoDB" id="21644at2"/>
<feature type="compositionally biased region" description="Low complexity" evidence="1">
    <location>
        <begin position="118"/>
        <end position="174"/>
    </location>
</feature>
<protein>
    <submittedName>
        <fullName evidence="2">DNA-binding protein</fullName>
    </submittedName>
</protein>